<dbReference type="AlphaFoldDB" id="A0ABC8VKH2"/>
<feature type="domain" description="Apple" evidence="18">
    <location>
        <begin position="326"/>
        <end position="415"/>
    </location>
</feature>
<evidence type="ECO:0000256" key="10">
    <source>
        <dbReference type="ARBA" id="ARBA00023170"/>
    </source>
</evidence>
<dbReference type="EC" id="2.7.11.1" evidence="14"/>
<dbReference type="InterPro" id="IPR008271">
    <property type="entry name" value="Ser/Thr_kinase_AS"/>
</dbReference>
<comment type="catalytic activity">
    <reaction evidence="13 14">
        <text>L-seryl-[protein] + ATP = O-phospho-L-seryl-[protein] + ADP + H(+)</text>
        <dbReference type="Rhea" id="RHEA:17989"/>
        <dbReference type="Rhea" id="RHEA-COMP:9863"/>
        <dbReference type="Rhea" id="RHEA-COMP:11604"/>
        <dbReference type="ChEBI" id="CHEBI:15378"/>
        <dbReference type="ChEBI" id="CHEBI:29999"/>
        <dbReference type="ChEBI" id="CHEBI:30616"/>
        <dbReference type="ChEBI" id="CHEBI:83421"/>
        <dbReference type="ChEBI" id="CHEBI:456216"/>
        <dbReference type="EC" id="2.7.11.1"/>
    </reaction>
</comment>
<evidence type="ECO:0000259" key="18">
    <source>
        <dbReference type="PROSITE" id="PS50948"/>
    </source>
</evidence>
<dbReference type="InterPro" id="IPR000858">
    <property type="entry name" value="S_locus_glycoprot_dom"/>
</dbReference>
<dbReference type="Gene3D" id="1.10.510.10">
    <property type="entry name" value="Transferase(Phosphotransferase) domain 1"/>
    <property type="match status" value="1"/>
</dbReference>
<evidence type="ECO:0000256" key="1">
    <source>
        <dbReference type="ARBA" id="ARBA00004479"/>
    </source>
</evidence>
<dbReference type="InterPro" id="IPR003609">
    <property type="entry name" value="Pan_app"/>
</dbReference>
<evidence type="ECO:0000256" key="8">
    <source>
        <dbReference type="ARBA" id="ARBA00022840"/>
    </source>
</evidence>
<dbReference type="Pfam" id="PF01453">
    <property type="entry name" value="B_lectin"/>
    <property type="match status" value="1"/>
</dbReference>
<dbReference type="InterPro" id="IPR000719">
    <property type="entry name" value="Prot_kinase_dom"/>
</dbReference>
<dbReference type="Pfam" id="PF07714">
    <property type="entry name" value="PK_Tyr_Ser-Thr"/>
    <property type="match status" value="1"/>
</dbReference>
<dbReference type="PIRSF" id="PIRSF000641">
    <property type="entry name" value="SRK"/>
    <property type="match status" value="1"/>
</dbReference>
<dbReference type="PROSITE" id="PS50011">
    <property type="entry name" value="PROTEIN_KINASE_DOM"/>
    <property type="match status" value="1"/>
</dbReference>
<comment type="catalytic activity">
    <reaction evidence="12 14">
        <text>L-threonyl-[protein] + ATP = O-phospho-L-threonyl-[protein] + ADP + H(+)</text>
        <dbReference type="Rhea" id="RHEA:46608"/>
        <dbReference type="Rhea" id="RHEA-COMP:11060"/>
        <dbReference type="Rhea" id="RHEA-COMP:11605"/>
        <dbReference type="ChEBI" id="CHEBI:15378"/>
        <dbReference type="ChEBI" id="CHEBI:30013"/>
        <dbReference type="ChEBI" id="CHEBI:30616"/>
        <dbReference type="ChEBI" id="CHEBI:61977"/>
        <dbReference type="ChEBI" id="CHEBI:456216"/>
        <dbReference type="EC" id="2.7.11.1"/>
    </reaction>
</comment>
<proteinExistence type="inferred from homology"/>
<evidence type="ECO:0000313" key="20">
    <source>
        <dbReference type="Proteomes" id="UP001497457"/>
    </source>
</evidence>
<dbReference type="InterPro" id="IPR024171">
    <property type="entry name" value="SRK-like_kinase"/>
</dbReference>
<evidence type="ECO:0000256" key="15">
    <source>
        <dbReference type="SAM" id="Phobius"/>
    </source>
</evidence>
<dbReference type="PANTHER" id="PTHR32444:SF236">
    <property type="entry name" value="D-MANNOSE BINDING LECTIN FAMILY PROTEIN, EXPRESSED"/>
    <property type="match status" value="1"/>
</dbReference>
<evidence type="ECO:0000313" key="19">
    <source>
        <dbReference type="EMBL" id="CAL4892676.1"/>
    </source>
</evidence>
<evidence type="ECO:0000256" key="9">
    <source>
        <dbReference type="ARBA" id="ARBA00023157"/>
    </source>
</evidence>
<dbReference type="GO" id="GO:0051707">
    <property type="term" value="P:response to other organism"/>
    <property type="evidence" value="ECO:0007669"/>
    <property type="project" value="UniProtKB-ARBA"/>
</dbReference>
<keyword evidence="20" id="KW-1185">Reference proteome</keyword>
<accession>A0ABC8VKH2</accession>
<feature type="domain" description="Protein kinase" evidence="16">
    <location>
        <begin position="374"/>
        <end position="703"/>
    </location>
</feature>
<organism evidence="19 20">
    <name type="scientific">Urochloa decumbens</name>
    <dbReference type="NCBI Taxonomy" id="240449"/>
    <lineage>
        <taxon>Eukaryota</taxon>
        <taxon>Viridiplantae</taxon>
        <taxon>Streptophyta</taxon>
        <taxon>Embryophyta</taxon>
        <taxon>Tracheophyta</taxon>
        <taxon>Spermatophyta</taxon>
        <taxon>Magnoliopsida</taxon>
        <taxon>Liliopsida</taxon>
        <taxon>Poales</taxon>
        <taxon>Poaceae</taxon>
        <taxon>PACMAD clade</taxon>
        <taxon>Panicoideae</taxon>
        <taxon>Panicodae</taxon>
        <taxon>Paniceae</taxon>
        <taxon>Melinidinae</taxon>
        <taxon>Urochloa</taxon>
    </lineage>
</organism>
<keyword evidence="2 14" id="KW-0723">Serine/threonine-protein kinase</keyword>
<evidence type="ECO:0000256" key="6">
    <source>
        <dbReference type="ARBA" id="ARBA00022741"/>
    </source>
</evidence>
<dbReference type="InterPro" id="IPR001245">
    <property type="entry name" value="Ser-Thr/Tyr_kinase_cat_dom"/>
</dbReference>
<dbReference type="SMART" id="SM00220">
    <property type="entry name" value="S_TKc"/>
    <property type="match status" value="1"/>
</dbReference>
<keyword evidence="9" id="KW-1015">Disulfide bond</keyword>
<comment type="similarity">
    <text evidence="14">Belongs to the protein kinase superfamily. Ser/Thr protein kinase family.</text>
</comment>
<keyword evidence="10" id="KW-0675">Receptor</keyword>
<keyword evidence="8 14" id="KW-0067">ATP-binding</keyword>
<evidence type="ECO:0000256" key="5">
    <source>
        <dbReference type="ARBA" id="ARBA00022729"/>
    </source>
</evidence>
<dbReference type="Pfam" id="PF08276">
    <property type="entry name" value="PAN_2"/>
    <property type="match status" value="1"/>
</dbReference>
<dbReference type="PANTHER" id="PTHR32444">
    <property type="entry name" value="BULB-TYPE LECTIN DOMAIN-CONTAINING PROTEIN"/>
    <property type="match status" value="1"/>
</dbReference>
<dbReference type="PROSITE" id="PS50927">
    <property type="entry name" value="BULB_LECTIN"/>
    <property type="match status" value="1"/>
</dbReference>
<evidence type="ECO:0000256" key="3">
    <source>
        <dbReference type="ARBA" id="ARBA00022536"/>
    </source>
</evidence>
<evidence type="ECO:0000256" key="7">
    <source>
        <dbReference type="ARBA" id="ARBA00022777"/>
    </source>
</evidence>
<dbReference type="Proteomes" id="UP001497457">
    <property type="component" value="Chromosome 10rd"/>
</dbReference>
<comment type="subcellular location">
    <subcellularLocation>
        <location evidence="1">Membrane</location>
        <topology evidence="1">Single-pass type I membrane protein</topology>
    </subcellularLocation>
</comment>
<evidence type="ECO:0000259" key="16">
    <source>
        <dbReference type="PROSITE" id="PS50011"/>
    </source>
</evidence>
<dbReference type="CDD" id="cd01098">
    <property type="entry name" value="PAN_AP_plant"/>
    <property type="match status" value="1"/>
</dbReference>
<protein>
    <recommendedName>
        <fullName evidence="14">Receptor-like serine/threonine-protein kinase</fullName>
        <ecNumber evidence="14">2.7.11.1</ecNumber>
    </recommendedName>
</protein>
<evidence type="ECO:0000259" key="17">
    <source>
        <dbReference type="PROSITE" id="PS50927"/>
    </source>
</evidence>
<dbReference type="EMBL" id="OZ075120">
    <property type="protein sequence ID" value="CAL4892676.1"/>
    <property type="molecule type" value="Genomic_DNA"/>
</dbReference>
<dbReference type="Pfam" id="PF00954">
    <property type="entry name" value="S_locus_glycop"/>
    <property type="match status" value="1"/>
</dbReference>
<dbReference type="GO" id="GO:0004674">
    <property type="term" value="F:protein serine/threonine kinase activity"/>
    <property type="evidence" value="ECO:0007669"/>
    <property type="project" value="UniProtKB-KW"/>
</dbReference>
<dbReference type="GO" id="GO:0016020">
    <property type="term" value="C:membrane"/>
    <property type="evidence" value="ECO:0007669"/>
    <property type="project" value="UniProtKB-SubCell"/>
</dbReference>
<keyword evidence="11" id="KW-0325">Glycoprotein</keyword>
<gene>
    <name evidence="19" type="ORF">URODEC1_LOCUS4394</name>
</gene>
<dbReference type="PROSITE" id="PS50948">
    <property type="entry name" value="PAN"/>
    <property type="match status" value="1"/>
</dbReference>
<keyword evidence="15" id="KW-0812">Transmembrane</keyword>
<reference evidence="19" key="1">
    <citation type="submission" date="2024-10" db="EMBL/GenBank/DDBJ databases">
        <authorList>
            <person name="Ryan C."/>
        </authorList>
    </citation>
    <scope>NUCLEOTIDE SEQUENCE [LARGE SCALE GENOMIC DNA]</scope>
</reference>
<evidence type="ECO:0000256" key="11">
    <source>
        <dbReference type="ARBA" id="ARBA00023180"/>
    </source>
</evidence>
<evidence type="ECO:0000256" key="2">
    <source>
        <dbReference type="ARBA" id="ARBA00022527"/>
    </source>
</evidence>
<dbReference type="CDD" id="cd00028">
    <property type="entry name" value="B_lectin"/>
    <property type="match status" value="1"/>
</dbReference>
<keyword evidence="6 14" id="KW-0547">Nucleotide-binding</keyword>
<feature type="transmembrane region" description="Helical" evidence="15">
    <location>
        <begin position="406"/>
        <end position="431"/>
    </location>
</feature>
<evidence type="ECO:0000256" key="12">
    <source>
        <dbReference type="ARBA" id="ARBA00047899"/>
    </source>
</evidence>
<dbReference type="InterPro" id="IPR011009">
    <property type="entry name" value="Kinase-like_dom_sf"/>
</dbReference>
<evidence type="ECO:0000256" key="13">
    <source>
        <dbReference type="ARBA" id="ARBA00048679"/>
    </source>
</evidence>
<dbReference type="GO" id="GO:0005524">
    <property type="term" value="F:ATP binding"/>
    <property type="evidence" value="ECO:0007669"/>
    <property type="project" value="UniProtKB-KW"/>
</dbReference>
<evidence type="ECO:0000256" key="14">
    <source>
        <dbReference type="PIRNR" id="PIRNR000641"/>
    </source>
</evidence>
<dbReference type="SUPFAM" id="SSF51110">
    <property type="entry name" value="alpha-D-mannose-specific plant lectins"/>
    <property type="match status" value="1"/>
</dbReference>
<sequence length="735" mass="81598">MSIPRHLHRLTFLHIISSILFFGFIRTPALVKASDKIDVGSNITDGSTLVSEGGSFTLGFFSPSPGIPTKRYLGIWFAFSPDAVYWVANRDRPLNDTSGVLVMNTSGNLVLLDGSHNLNKGTALWQAFDHPCNTLLPGMKMGKNLWNGAEWYLSSWSSPTDPAPGSYRYITEPTGGTLTPENVLWSGNNTKKYRTGPWNGERFGGVPEMASYASNFTYHLTISPSEVTYGYTAKPGAPYSQLRVSDAGVVQRLVWDRSNRQWTSFLKEPRDDCDEYGKCGPFGLCDSNAASTSLCSCFRGFVPAFPDEWSMRDYSGGCRRNVSLDCGNESRSSTDGFQVVNTVKLPDTQIASVDMGLSLDECRVKCLANCSCVAYAAADIRGGDQGQDFCLRLPSSELVGGKKKKFPVVIVSSVAAAIIVVVLIILMGLYCRRRWWPQSESMPADDPSARSSSTQASAGHSIDYEIIKNATENFSEDKKIGKGFFGKVYQERILVYEYMERGSLDKYIFGNMQDRGKLNWRKRLEIISSIADGVNYLHLGSGKKILHRDLKPANILLHHDWTTKIADFGLAKQFDPNPADQQHTPIFPFGYAAPECWKGNITFKSDIYSFGVVLLEIISGKVNGQMQSLLPRVWEFWDERCPEKLLGVLDPDVPPSQGEADAELLSRLQRCIHIGLLCVQDIPEKRPDISYVVDKLRGHHLVLDLPLKAILHHRCDGETSGTSHANDHNEQPQPS</sequence>
<dbReference type="Gene3D" id="3.30.200.20">
    <property type="entry name" value="Phosphorylase Kinase, domain 1"/>
    <property type="match status" value="1"/>
</dbReference>
<keyword evidence="15" id="KW-0472">Membrane</keyword>
<keyword evidence="15" id="KW-1133">Transmembrane helix</keyword>
<dbReference type="SMART" id="SM00108">
    <property type="entry name" value="B_lectin"/>
    <property type="match status" value="1"/>
</dbReference>
<dbReference type="PROSITE" id="PS00108">
    <property type="entry name" value="PROTEIN_KINASE_ST"/>
    <property type="match status" value="1"/>
</dbReference>
<keyword evidence="7 14" id="KW-0418">Kinase</keyword>
<name>A0ABC8VKH2_9POAL</name>
<dbReference type="InterPro" id="IPR001480">
    <property type="entry name" value="Bulb-type_lectin_dom"/>
</dbReference>
<keyword evidence="4 14" id="KW-0808">Transferase</keyword>
<dbReference type="FunFam" id="1.10.510.10:FF:001023">
    <property type="entry name" value="Os07g0541700 protein"/>
    <property type="match status" value="1"/>
</dbReference>
<evidence type="ECO:0000256" key="4">
    <source>
        <dbReference type="ARBA" id="ARBA00022679"/>
    </source>
</evidence>
<feature type="domain" description="Bulb-type lectin" evidence="17">
    <location>
        <begin position="34"/>
        <end position="165"/>
    </location>
</feature>
<keyword evidence="5" id="KW-0732">Signal</keyword>
<keyword evidence="3" id="KW-0245">EGF-like domain</keyword>
<dbReference type="SUPFAM" id="SSF56112">
    <property type="entry name" value="Protein kinase-like (PK-like)"/>
    <property type="match status" value="1"/>
</dbReference>
<dbReference type="Gene3D" id="2.90.10.10">
    <property type="entry name" value="Bulb-type lectin domain"/>
    <property type="match status" value="1"/>
</dbReference>
<dbReference type="InterPro" id="IPR036426">
    <property type="entry name" value="Bulb-type_lectin_dom_sf"/>
</dbReference>